<name>A0AA86SNW2_9FABA</name>
<evidence type="ECO:0000313" key="3">
    <source>
        <dbReference type="Proteomes" id="UP001189624"/>
    </source>
</evidence>
<feature type="compositionally biased region" description="Basic residues" evidence="1">
    <location>
        <begin position="81"/>
        <end position="93"/>
    </location>
</feature>
<evidence type="ECO:0000313" key="2">
    <source>
        <dbReference type="EMBL" id="CAJ1947824.1"/>
    </source>
</evidence>
<evidence type="ECO:0000256" key="1">
    <source>
        <dbReference type="SAM" id="MobiDB-lite"/>
    </source>
</evidence>
<protein>
    <submittedName>
        <fullName evidence="2">Uncharacterized protein</fullName>
    </submittedName>
</protein>
<accession>A0AA86SNW2</accession>
<dbReference type="Gramene" id="rna-AYBTSS11_LOCUS12863">
    <property type="protein sequence ID" value="CAJ1947824.1"/>
    <property type="gene ID" value="gene-AYBTSS11_LOCUS12863"/>
</dbReference>
<feature type="region of interest" description="Disordered" evidence="1">
    <location>
        <begin position="1"/>
        <end position="147"/>
    </location>
</feature>
<gene>
    <name evidence="2" type="ORF">AYBTSS11_LOCUS12863</name>
</gene>
<feature type="compositionally biased region" description="Polar residues" evidence="1">
    <location>
        <begin position="41"/>
        <end position="79"/>
    </location>
</feature>
<feature type="compositionally biased region" description="Basic and acidic residues" evidence="1">
    <location>
        <begin position="131"/>
        <end position="147"/>
    </location>
</feature>
<dbReference type="Proteomes" id="UP001189624">
    <property type="component" value="Chromosome 4"/>
</dbReference>
<reference evidence="2" key="1">
    <citation type="submission" date="2023-10" db="EMBL/GenBank/DDBJ databases">
        <authorList>
            <person name="Domelevo Entfellner J.-B."/>
        </authorList>
    </citation>
    <scope>NUCLEOTIDE SEQUENCE</scope>
</reference>
<sequence length="147" mass="15654">MGGSYPSGPTQRTVPPRWGFIPIRSHTTDRTRPMGGLYPSTKGSATSQVVSGGSTTCSPKGSATSEVVSQRHTTTTSPQRIIRHKMGHPKGNRARGSTPLPPVDHPDNEGQQSTGWVKGAAVDPKSCRAPNKVEDPLFEDGRSLTSH</sequence>
<keyword evidence="3" id="KW-1185">Reference proteome</keyword>
<dbReference type="AlphaFoldDB" id="A0AA86SNW2"/>
<organism evidence="2 3">
    <name type="scientific">Sphenostylis stenocarpa</name>
    <dbReference type="NCBI Taxonomy" id="92480"/>
    <lineage>
        <taxon>Eukaryota</taxon>
        <taxon>Viridiplantae</taxon>
        <taxon>Streptophyta</taxon>
        <taxon>Embryophyta</taxon>
        <taxon>Tracheophyta</taxon>
        <taxon>Spermatophyta</taxon>
        <taxon>Magnoliopsida</taxon>
        <taxon>eudicotyledons</taxon>
        <taxon>Gunneridae</taxon>
        <taxon>Pentapetalae</taxon>
        <taxon>rosids</taxon>
        <taxon>fabids</taxon>
        <taxon>Fabales</taxon>
        <taxon>Fabaceae</taxon>
        <taxon>Papilionoideae</taxon>
        <taxon>50 kb inversion clade</taxon>
        <taxon>NPAAA clade</taxon>
        <taxon>indigoferoid/millettioid clade</taxon>
        <taxon>Phaseoleae</taxon>
        <taxon>Sphenostylis</taxon>
    </lineage>
</organism>
<dbReference type="EMBL" id="OY731401">
    <property type="protein sequence ID" value="CAJ1947824.1"/>
    <property type="molecule type" value="Genomic_DNA"/>
</dbReference>
<proteinExistence type="predicted"/>